<dbReference type="SUPFAM" id="SSF51556">
    <property type="entry name" value="Metallo-dependent hydrolases"/>
    <property type="match status" value="1"/>
</dbReference>
<dbReference type="Proteomes" id="UP000180280">
    <property type="component" value="Unassembled WGS sequence"/>
</dbReference>
<dbReference type="Pfam" id="PF04909">
    <property type="entry name" value="Amidohydro_2"/>
    <property type="match status" value="1"/>
</dbReference>
<dbReference type="InterPro" id="IPR006680">
    <property type="entry name" value="Amidohydro-rel"/>
</dbReference>
<dbReference type="RefSeq" id="WP_071114224.1">
    <property type="nucleotide sequence ID" value="NZ_MKCT01000060.1"/>
</dbReference>
<dbReference type="PANTHER" id="PTHR21240">
    <property type="entry name" value="2-AMINO-3-CARBOXYLMUCONATE-6-SEMIALDEHYDE DECARBOXYLASE"/>
    <property type="match status" value="1"/>
</dbReference>
<dbReference type="Gene3D" id="3.20.20.140">
    <property type="entry name" value="Metal-dependent hydrolases"/>
    <property type="match status" value="1"/>
</dbReference>
<keyword evidence="4" id="KW-1185">Reference proteome</keyword>
<dbReference type="EMBL" id="MKCT01000060">
    <property type="protein sequence ID" value="OHX18434.1"/>
    <property type="molecule type" value="Genomic_DNA"/>
</dbReference>
<organism evidence="3 4">
    <name type="scientific">Chromobacterium sphagni</name>
    <dbReference type="NCBI Taxonomy" id="1903179"/>
    <lineage>
        <taxon>Bacteria</taxon>
        <taxon>Pseudomonadati</taxon>
        <taxon>Pseudomonadota</taxon>
        <taxon>Betaproteobacteria</taxon>
        <taxon>Neisseriales</taxon>
        <taxon>Chromobacteriaceae</taxon>
        <taxon>Chromobacterium</taxon>
    </lineage>
</organism>
<gene>
    <name evidence="3" type="ORF">BI344_20420</name>
</gene>
<name>A0ABX3C9B2_9NEIS</name>
<evidence type="ECO:0000259" key="2">
    <source>
        <dbReference type="Pfam" id="PF04909"/>
    </source>
</evidence>
<sequence>MEGKIALEEHFAMADTIQDSQQYFTADSWPARRRLLLDIQDRRLEEMDRCGIELAILSLNSPAIQAIDDAARAVDAARRANDFLAEQVARRPKRFAAFAALPLQDADAASRELRRAVTELGCVGALANGFSQTSAGERASYYDQPEHRPFWAELESLDVPFYLHPRNPLPSQQLAYRDQPWLLGPAWAFAMETGLHALRLMGSGLFDRHPRLNIILGHLGEMLPGHIWRSSHWASASGRNPQGVRAEKPFIDYFRKHFHVSTSGNFHTIAMRQAMDEIGAERVLFATDYPFEDMVEACDWFDRAEIGDNDRERIGRGNALRLFRLEDRV</sequence>
<protein>
    <submittedName>
        <fullName evidence="3">Amidohydrolase</fullName>
    </submittedName>
</protein>
<evidence type="ECO:0000313" key="3">
    <source>
        <dbReference type="EMBL" id="OHX18434.1"/>
    </source>
</evidence>
<evidence type="ECO:0000313" key="4">
    <source>
        <dbReference type="Proteomes" id="UP000180280"/>
    </source>
</evidence>
<reference evidence="3 4" key="1">
    <citation type="submission" date="2016-09" db="EMBL/GenBank/DDBJ databases">
        <title>Chromobacterium muskegensis sp. nov., an insecticidal bacterium isolated from Sphagnum bogs.</title>
        <authorList>
            <person name="Sparks M.E."/>
            <person name="Blackburn M.B."/>
            <person name="Gundersen-Rindal D.E."/>
            <person name="Mitchell A."/>
            <person name="Farrar R."/>
            <person name="Kuhar D."/>
        </authorList>
    </citation>
    <scope>NUCLEOTIDE SEQUENCE [LARGE SCALE GENOMIC DNA]</scope>
    <source>
        <strain evidence="3 4">14B-1</strain>
    </source>
</reference>
<dbReference type="InterPro" id="IPR032465">
    <property type="entry name" value="ACMSD"/>
</dbReference>
<dbReference type="InterPro" id="IPR032466">
    <property type="entry name" value="Metal_Hydrolase"/>
</dbReference>
<proteinExistence type="predicted"/>
<dbReference type="PANTHER" id="PTHR21240:SF30">
    <property type="entry name" value="AMIDOHYDROLASE-RELATED DOMAIN-CONTAINING PROTEIN-RELATED"/>
    <property type="match status" value="1"/>
</dbReference>
<keyword evidence="1" id="KW-0456">Lyase</keyword>
<comment type="caution">
    <text evidence="3">The sequence shown here is derived from an EMBL/GenBank/DDBJ whole genome shotgun (WGS) entry which is preliminary data.</text>
</comment>
<evidence type="ECO:0000256" key="1">
    <source>
        <dbReference type="ARBA" id="ARBA00023239"/>
    </source>
</evidence>
<accession>A0ABX3C9B2</accession>
<feature type="domain" description="Amidohydrolase-related" evidence="2">
    <location>
        <begin position="62"/>
        <end position="325"/>
    </location>
</feature>